<gene>
    <name evidence="7" type="ORF">AADV58_15810</name>
</gene>
<evidence type="ECO:0000313" key="7">
    <source>
        <dbReference type="EMBL" id="WZJ23191.1"/>
    </source>
</evidence>
<dbReference type="PANTHER" id="PTHR43140">
    <property type="entry name" value="TYPE-1 RESTRICTION ENZYME ECOKI SPECIFICITY PROTEIN"/>
    <property type="match status" value="1"/>
</dbReference>
<proteinExistence type="inferred from homology"/>
<evidence type="ECO:0000256" key="5">
    <source>
        <dbReference type="SAM" id="MobiDB-lite"/>
    </source>
</evidence>
<keyword evidence="4" id="KW-0175">Coiled coil</keyword>
<keyword evidence="2" id="KW-0680">Restriction system</keyword>
<keyword evidence="7" id="KW-0540">Nuclease</keyword>
<evidence type="ECO:0000259" key="6">
    <source>
        <dbReference type="Pfam" id="PF01420"/>
    </source>
</evidence>
<evidence type="ECO:0000256" key="1">
    <source>
        <dbReference type="ARBA" id="ARBA00010923"/>
    </source>
</evidence>
<dbReference type="EC" id="3.1.21.-" evidence="7"/>
<feature type="compositionally biased region" description="Pro residues" evidence="5">
    <location>
        <begin position="229"/>
        <end position="240"/>
    </location>
</feature>
<dbReference type="InterPro" id="IPR000055">
    <property type="entry name" value="Restrct_endonuc_typeI_TRD"/>
</dbReference>
<dbReference type="Proteomes" id="UP001479520">
    <property type="component" value="Chromosome"/>
</dbReference>
<dbReference type="SUPFAM" id="SSF116734">
    <property type="entry name" value="DNA methylase specificity domain"/>
    <property type="match status" value="2"/>
</dbReference>
<dbReference type="Gene3D" id="3.90.220.20">
    <property type="entry name" value="DNA methylase specificity domains"/>
    <property type="match status" value="3"/>
</dbReference>
<feature type="compositionally biased region" description="Basic and acidic residues" evidence="5">
    <location>
        <begin position="470"/>
        <end position="480"/>
    </location>
</feature>
<keyword evidence="3" id="KW-0238">DNA-binding</keyword>
<dbReference type="Pfam" id="PF01420">
    <property type="entry name" value="Methylase_S"/>
    <property type="match status" value="1"/>
</dbReference>
<dbReference type="EMBL" id="CP151406">
    <property type="protein sequence ID" value="WZJ23191.1"/>
    <property type="molecule type" value="Genomic_DNA"/>
</dbReference>
<evidence type="ECO:0000313" key="8">
    <source>
        <dbReference type="Proteomes" id="UP001479520"/>
    </source>
</evidence>
<keyword evidence="7" id="KW-0378">Hydrolase</keyword>
<evidence type="ECO:0000256" key="3">
    <source>
        <dbReference type="ARBA" id="ARBA00023125"/>
    </source>
</evidence>
<feature type="region of interest" description="Disordered" evidence="5">
    <location>
        <begin position="221"/>
        <end position="242"/>
    </location>
</feature>
<dbReference type="InterPro" id="IPR044946">
    <property type="entry name" value="Restrct_endonuc_typeI_TRD_sf"/>
</dbReference>
<evidence type="ECO:0000256" key="2">
    <source>
        <dbReference type="ARBA" id="ARBA00022747"/>
    </source>
</evidence>
<sequence>MGEFPASWVLLPVSEAVRNVTLTDKKIPQKNYLPNGKFPVFDQGQDYVGGYTDDAAMVVDCELPAIVFGDHTRVVKLVNTAFAPGADGVKVLQPSSCILPKLLEHFVRYLVTKIPNNGYARHYQHLAKSLLPIPPLPEQHRIVAKIEELFSELDQGVASLKTAREQLKVYRQSLLKNAFEGKLTAAWRAAHADQLETAAALQQRIARERQVRYQQQLADWQTAGQAGPKPKPPKPLPPLTPEELAELPELPEGWEWIKSGYLFEFVTSGSRGWAPYYSDSGALFLRITNLDFDSLALDLAPEKIQFVRPPLGAEGLRTKVQEGDFLFSITGYLGMFAIAPRLAEAYVNQHIALVRPTKGYSPKYFGYYVTSQSGGLHHLGKQTKGAVKAGLGLDDIQGFPVPLCSLTEQEQIVRVLESKLSEADQLDQTLATALQQADALRQSILKKAFCGQLVKQDKNDEPATALLERIRAARGTEKPARRGHSASSQR</sequence>
<dbReference type="PANTHER" id="PTHR43140:SF1">
    <property type="entry name" value="TYPE I RESTRICTION ENZYME ECOKI SPECIFICITY SUBUNIT"/>
    <property type="match status" value="1"/>
</dbReference>
<organism evidence="7 8">
    <name type="scientific">Azonexus hydrophilus</name>
    <dbReference type="NCBI Taxonomy" id="418702"/>
    <lineage>
        <taxon>Bacteria</taxon>
        <taxon>Pseudomonadati</taxon>
        <taxon>Pseudomonadota</taxon>
        <taxon>Betaproteobacteria</taxon>
        <taxon>Rhodocyclales</taxon>
        <taxon>Azonexaceae</taxon>
        <taxon>Azonexus</taxon>
    </lineage>
</organism>
<keyword evidence="8" id="KW-1185">Reference proteome</keyword>
<keyword evidence="7" id="KW-0255">Endonuclease</keyword>
<accession>A0ABZ2XKM9</accession>
<dbReference type="RefSeq" id="WP_341744560.1">
    <property type="nucleotide sequence ID" value="NZ_CP151406.1"/>
</dbReference>
<dbReference type="GO" id="GO:0004519">
    <property type="term" value="F:endonuclease activity"/>
    <property type="evidence" value="ECO:0007669"/>
    <property type="project" value="UniProtKB-KW"/>
</dbReference>
<name>A0ABZ2XKM9_9RHOO</name>
<feature type="region of interest" description="Disordered" evidence="5">
    <location>
        <begin position="470"/>
        <end position="490"/>
    </location>
</feature>
<feature type="domain" description="Type I restriction modification DNA specificity" evidence="6">
    <location>
        <begin position="319"/>
        <end position="426"/>
    </location>
</feature>
<comment type="similarity">
    <text evidence="1">Belongs to the type-I restriction system S methylase family.</text>
</comment>
<reference evidence="7 8" key="1">
    <citation type="submission" date="2024-04" db="EMBL/GenBank/DDBJ databases">
        <title>Dissimilatory iodate-reducing microorganisms contribute to the enrichment of iodine in groundwater.</title>
        <authorList>
            <person name="Jiang Z."/>
        </authorList>
    </citation>
    <scope>NUCLEOTIDE SEQUENCE [LARGE SCALE GENOMIC DNA]</scope>
    <source>
        <strain evidence="7 8">NCP973</strain>
    </source>
</reference>
<dbReference type="InterPro" id="IPR051212">
    <property type="entry name" value="Type-I_RE_S_subunit"/>
</dbReference>
<protein>
    <submittedName>
        <fullName evidence="7">Restriction endonuclease subunit S</fullName>
        <ecNumber evidence="7">3.1.21.-</ecNumber>
    </submittedName>
</protein>
<dbReference type="GO" id="GO:0016787">
    <property type="term" value="F:hydrolase activity"/>
    <property type="evidence" value="ECO:0007669"/>
    <property type="project" value="UniProtKB-KW"/>
</dbReference>
<evidence type="ECO:0000256" key="4">
    <source>
        <dbReference type="SAM" id="Coils"/>
    </source>
</evidence>
<feature type="coiled-coil region" evidence="4">
    <location>
        <begin position="406"/>
        <end position="443"/>
    </location>
</feature>